<dbReference type="EMBL" id="JAMRXG010000006">
    <property type="protein sequence ID" value="MCM6775098.1"/>
    <property type="molecule type" value="Genomic_DNA"/>
</dbReference>
<feature type="chain" id="PRO_5040945411" description="Lipoprotein" evidence="1">
    <location>
        <begin position="21"/>
        <end position="206"/>
    </location>
</feature>
<keyword evidence="1" id="KW-0732">Signal</keyword>
<evidence type="ECO:0000256" key="1">
    <source>
        <dbReference type="SAM" id="SignalP"/>
    </source>
</evidence>
<name>A0A9X2E8P8_9NOCA</name>
<reference evidence="2" key="1">
    <citation type="submission" date="2022-06" db="EMBL/GenBank/DDBJ databases">
        <title>Novel species in genus nocardia.</title>
        <authorList>
            <person name="Li F."/>
        </authorList>
    </citation>
    <scope>NUCLEOTIDE SEQUENCE</scope>
    <source>
        <strain evidence="2">CDC141</strain>
    </source>
</reference>
<dbReference type="Proteomes" id="UP001139157">
    <property type="component" value="Unassembled WGS sequence"/>
</dbReference>
<dbReference type="RefSeq" id="WP_251913014.1">
    <property type="nucleotide sequence ID" value="NZ_JAMRXG010000006.1"/>
</dbReference>
<gene>
    <name evidence="2" type="ORF">NDR86_16615</name>
</gene>
<organism evidence="2 3">
    <name type="scientific">Nocardia pulmonis</name>
    <dbReference type="NCBI Taxonomy" id="2951408"/>
    <lineage>
        <taxon>Bacteria</taxon>
        <taxon>Bacillati</taxon>
        <taxon>Actinomycetota</taxon>
        <taxon>Actinomycetes</taxon>
        <taxon>Mycobacteriales</taxon>
        <taxon>Nocardiaceae</taxon>
        <taxon>Nocardia</taxon>
    </lineage>
</organism>
<comment type="caution">
    <text evidence="2">The sequence shown here is derived from an EMBL/GenBank/DDBJ whole genome shotgun (WGS) entry which is preliminary data.</text>
</comment>
<keyword evidence="3" id="KW-1185">Reference proteome</keyword>
<proteinExistence type="predicted"/>
<protein>
    <recommendedName>
        <fullName evidence="4">Lipoprotein</fullName>
    </recommendedName>
</protein>
<evidence type="ECO:0000313" key="3">
    <source>
        <dbReference type="Proteomes" id="UP001139157"/>
    </source>
</evidence>
<evidence type="ECO:0008006" key="4">
    <source>
        <dbReference type="Google" id="ProtNLM"/>
    </source>
</evidence>
<sequence>MRRPAFRALALLVLTASALAGCSSARHPTTETGWTTGVDVGAVDRVLASATVQQLTGSFLRAHPTPGSEDATLHRVGPPVLVYAVDPKFVGNPSATMRDAGIPSYIAVPVRIGARTTTDTLQLAAGSGYDPRAIATGTEEEEAARTLPAGTRLLLDYPSHTWFGWSETRVTAIRSGIYTDLRGREFDLAGFEHWLTVRQPIARPNR</sequence>
<dbReference type="AlphaFoldDB" id="A0A9X2E8P8"/>
<dbReference type="PROSITE" id="PS51257">
    <property type="entry name" value="PROKAR_LIPOPROTEIN"/>
    <property type="match status" value="1"/>
</dbReference>
<accession>A0A9X2E8P8</accession>
<feature type="signal peptide" evidence="1">
    <location>
        <begin position="1"/>
        <end position="20"/>
    </location>
</feature>
<evidence type="ECO:0000313" key="2">
    <source>
        <dbReference type="EMBL" id="MCM6775098.1"/>
    </source>
</evidence>